<proteinExistence type="predicted"/>
<name>A0A3M0JFJ0_HIRRU</name>
<evidence type="ECO:0000313" key="2">
    <source>
        <dbReference type="EMBL" id="RMB99080.1"/>
    </source>
</evidence>
<sequence>MRGRGGEKEGSSDTGKRMPSAELDGGWERKWRTRNRVVVPSEDRTARCVQPPCSRPRTWFGAKLVIATDVQEEKFQWGYG</sequence>
<reference evidence="2 3" key="1">
    <citation type="submission" date="2018-07" db="EMBL/GenBank/DDBJ databases">
        <title>A high quality draft genome assembly of the barn swallow (H. rustica rustica).</title>
        <authorList>
            <person name="Formenti G."/>
            <person name="Chiara M."/>
            <person name="Poveda L."/>
            <person name="Francoijs K.-J."/>
            <person name="Bonisoli-Alquati A."/>
            <person name="Canova L."/>
            <person name="Gianfranceschi L."/>
            <person name="Horner D.S."/>
            <person name="Saino N."/>
        </authorList>
    </citation>
    <scope>NUCLEOTIDE SEQUENCE [LARGE SCALE GENOMIC DNA]</scope>
    <source>
        <strain evidence="2">Chelidonia</strain>
        <tissue evidence="2">Blood</tissue>
    </source>
</reference>
<dbReference type="EMBL" id="QRBI01000151">
    <property type="protein sequence ID" value="RMB99080.1"/>
    <property type="molecule type" value="Genomic_DNA"/>
</dbReference>
<dbReference type="Proteomes" id="UP000269221">
    <property type="component" value="Unassembled WGS sequence"/>
</dbReference>
<feature type="compositionally biased region" description="Basic and acidic residues" evidence="1">
    <location>
        <begin position="1"/>
        <end position="16"/>
    </location>
</feature>
<protein>
    <submittedName>
        <fullName evidence="2">Uncharacterized protein</fullName>
    </submittedName>
</protein>
<keyword evidence="3" id="KW-1185">Reference proteome</keyword>
<evidence type="ECO:0000256" key="1">
    <source>
        <dbReference type="SAM" id="MobiDB-lite"/>
    </source>
</evidence>
<accession>A0A3M0JFJ0</accession>
<evidence type="ECO:0000313" key="3">
    <source>
        <dbReference type="Proteomes" id="UP000269221"/>
    </source>
</evidence>
<gene>
    <name evidence="2" type="ORF">DUI87_24626</name>
</gene>
<feature type="region of interest" description="Disordered" evidence="1">
    <location>
        <begin position="1"/>
        <end position="28"/>
    </location>
</feature>
<organism evidence="2 3">
    <name type="scientific">Hirundo rustica rustica</name>
    <dbReference type="NCBI Taxonomy" id="333673"/>
    <lineage>
        <taxon>Eukaryota</taxon>
        <taxon>Metazoa</taxon>
        <taxon>Chordata</taxon>
        <taxon>Craniata</taxon>
        <taxon>Vertebrata</taxon>
        <taxon>Euteleostomi</taxon>
        <taxon>Archelosauria</taxon>
        <taxon>Archosauria</taxon>
        <taxon>Dinosauria</taxon>
        <taxon>Saurischia</taxon>
        <taxon>Theropoda</taxon>
        <taxon>Coelurosauria</taxon>
        <taxon>Aves</taxon>
        <taxon>Neognathae</taxon>
        <taxon>Neoaves</taxon>
        <taxon>Telluraves</taxon>
        <taxon>Australaves</taxon>
        <taxon>Passeriformes</taxon>
        <taxon>Sylvioidea</taxon>
        <taxon>Hirundinidae</taxon>
        <taxon>Hirundo</taxon>
    </lineage>
</organism>
<dbReference type="AlphaFoldDB" id="A0A3M0JFJ0"/>
<comment type="caution">
    <text evidence="2">The sequence shown here is derived from an EMBL/GenBank/DDBJ whole genome shotgun (WGS) entry which is preliminary data.</text>
</comment>